<dbReference type="GO" id="GO:0046872">
    <property type="term" value="F:metal ion binding"/>
    <property type="evidence" value="ECO:0007669"/>
    <property type="project" value="UniProtKB-KW"/>
</dbReference>
<sequence length="177" mass="19031">MGNARRYLCSIIGRTLHALGITPTLTQKARFTLSGIEPSTRQVITSQNQCCDSNRAAPHGRAEREMNDLLIARLREAFPEDGMLGKEGGEIVGTSGRIWVIDLNGATFNYVRGSHNWAVSIGLCEEKRPSFGVIHAPAGDITRVGGKNVPALSNGDPINRCQRSEPNGSGAVSSVFL</sequence>
<evidence type="ECO:0008006" key="6">
    <source>
        <dbReference type="Google" id="ProtNLM"/>
    </source>
</evidence>
<comment type="caution">
    <text evidence="4">The sequence shown here is derived from an EMBL/GenBank/DDBJ whole genome shotgun (WGS) entry which is preliminary data.</text>
</comment>
<reference evidence="4 5" key="1">
    <citation type="submission" date="2019-11" db="EMBL/GenBank/DDBJ databases">
        <title>Genome analysis of Rhizobacterium cereale a novel genus and species isolated from maize roots in North Spain.</title>
        <authorList>
            <person name="Menendez E."/>
            <person name="Flores-Felix J.D."/>
            <person name="Ramirez-Bahena M.-H."/>
            <person name="Igual J.M."/>
            <person name="Garcia-Fraile P."/>
            <person name="Peix A."/>
            <person name="Velazquez E."/>
        </authorList>
    </citation>
    <scope>NUCLEOTIDE SEQUENCE [LARGE SCALE GENOMIC DNA]</scope>
    <source>
        <strain evidence="4 5">RZME27</strain>
    </source>
</reference>
<comment type="cofactor">
    <cofactor evidence="2">
        <name>Mg(2+)</name>
        <dbReference type="ChEBI" id="CHEBI:18420"/>
    </cofactor>
</comment>
<dbReference type="RefSeq" id="WP_153358401.1">
    <property type="nucleotide sequence ID" value="NZ_JAYKOO010000008.1"/>
</dbReference>
<dbReference type="GO" id="GO:0006020">
    <property type="term" value="P:inositol metabolic process"/>
    <property type="evidence" value="ECO:0007669"/>
    <property type="project" value="TreeGrafter"/>
</dbReference>
<keyword evidence="2" id="KW-0460">Magnesium</keyword>
<dbReference type="Pfam" id="PF00459">
    <property type="entry name" value="Inositol_P"/>
    <property type="match status" value="1"/>
</dbReference>
<dbReference type="PANTHER" id="PTHR20854:SF4">
    <property type="entry name" value="INOSITOL-1-MONOPHOSPHATASE-RELATED"/>
    <property type="match status" value="1"/>
</dbReference>
<protein>
    <recommendedName>
        <fullName evidence="6">Inositol monophosphatase</fullName>
    </recommendedName>
</protein>
<evidence type="ECO:0000256" key="3">
    <source>
        <dbReference type="SAM" id="MobiDB-lite"/>
    </source>
</evidence>
<organism evidence="4 5">
    <name type="scientific">Endobacterium cereale</name>
    <dbReference type="NCBI Taxonomy" id="2663029"/>
    <lineage>
        <taxon>Bacteria</taxon>
        <taxon>Pseudomonadati</taxon>
        <taxon>Pseudomonadota</taxon>
        <taxon>Alphaproteobacteria</taxon>
        <taxon>Hyphomicrobiales</taxon>
        <taxon>Rhizobiaceae</taxon>
        <taxon>Endobacterium</taxon>
    </lineage>
</organism>
<evidence type="ECO:0000313" key="5">
    <source>
        <dbReference type="Proteomes" id="UP000435138"/>
    </source>
</evidence>
<feature type="binding site" evidence="2">
    <location>
        <position position="102"/>
    </location>
    <ligand>
        <name>Mg(2+)</name>
        <dbReference type="ChEBI" id="CHEBI:18420"/>
        <label>1</label>
        <note>catalytic</note>
    </ligand>
</feature>
<dbReference type="EMBL" id="WIXI01000050">
    <property type="protein sequence ID" value="MQY49036.1"/>
    <property type="molecule type" value="Genomic_DNA"/>
</dbReference>
<keyword evidence="2" id="KW-0479">Metal-binding</keyword>
<dbReference type="GO" id="GO:0008934">
    <property type="term" value="F:inositol monophosphate 1-phosphatase activity"/>
    <property type="evidence" value="ECO:0007669"/>
    <property type="project" value="TreeGrafter"/>
</dbReference>
<accession>A0A6A8AIH4</accession>
<gene>
    <name evidence="4" type="ORF">GAO09_23665</name>
</gene>
<dbReference type="InterPro" id="IPR000760">
    <property type="entry name" value="Inositol_monophosphatase-like"/>
</dbReference>
<proteinExistence type="inferred from homology"/>
<comment type="similarity">
    <text evidence="1">Belongs to the inositol monophosphatase superfamily.</text>
</comment>
<dbReference type="AlphaFoldDB" id="A0A6A8AIH4"/>
<keyword evidence="5" id="KW-1185">Reference proteome</keyword>
<name>A0A6A8AIH4_9HYPH</name>
<evidence type="ECO:0000313" key="4">
    <source>
        <dbReference type="EMBL" id="MQY49036.1"/>
    </source>
</evidence>
<dbReference type="SUPFAM" id="SSF56655">
    <property type="entry name" value="Carbohydrate phosphatase"/>
    <property type="match status" value="1"/>
</dbReference>
<evidence type="ECO:0000256" key="1">
    <source>
        <dbReference type="ARBA" id="ARBA00009759"/>
    </source>
</evidence>
<dbReference type="GO" id="GO:0007165">
    <property type="term" value="P:signal transduction"/>
    <property type="evidence" value="ECO:0007669"/>
    <property type="project" value="TreeGrafter"/>
</dbReference>
<feature type="compositionally biased region" description="Polar residues" evidence="3">
    <location>
        <begin position="164"/>
        <end position="177"/>
    </location>
</feature>
<dbReference type="Proteomes" id="UP000435138">
    <property type="component" value="Unassembled WGS sequence"/>
</dbReference>
<dbReference type="Gene3D" id="3.30.540.10">
    <property type="entry name" value="Fructose-1,6-Bisphosphatase, subunit A, domain 1"/>
    <property type="match status" value="1"/>
</dbReference>
<dbReference type="PANTHER" id="PTHR20854">
    <property type="entry name" value="INOSITOL MONOPHOSPHATASE"/>
    <property type="match status" value="1"/>
</dbReference>
<feature type="region of interest" description="Disordered" evidence="3">
    <location>
        <begin position="155"/>
        <end position="177"/>
    </location>
</feature>
<evidence type="ECO:0000256" key="2">
    <source>
        <dbReference type="PIRSR" id="PIRSR600760-2"/>
    </source>
</evidence>